<evidence type="ECO:0000256" key="1">
    <source>
        <dbReference type="SAM" id="Phobius"/>
    </source>
</evidence>
<dbReference type="EMBL" id="CP104311">
    <property type="protein sequence ID" value="WWF02076.1"/>
    <property type="molecule type" value="Genomic_DNA"/>
</dbReference>
<proteinExistence type="predicted"/>
<reference evidence="2 3" key="1">
    <citation type="submission" date="2022-09" db="EMBL/GenBank/DDBJ databases">
        <authorList>
            <person name="Giprobiosintez L."/>
        </authorList>
    </citation>
    <scope>NUCLEOTIDE SEQUENCE [LARGE SCALE GENOMIC DNA]</scope>
    <source>
        <strain evidence="3">VKPM-B-12549 (GBS-15)</strain>
    </source>
</reference>
<evidence type="ECO:0000313" key="2">
    <source>
        <dbReference type="EMBL" id="WWF02076.1"/>
    </source>
</evidence>
<keyword evidence="1" id="KW-0812">Transmembrane</keyword>
<sequence>MSNELLLSIGGLFISVLTYFAGVQRTEAHHRMKDRGVRIDRVINVYLEFDTKHKASGLDGLLKSGIATLETDAEIREVGRSVRAHGKQNPLSLESGILDNVNLKKFFDYAARESVNFYITEVSDVVEKSGA</sequence>
<accession>A0ABZ2F4M0</accession>
<name>A0ABZ2F4M0_METCP</name>
<dbReference type="Proteomes" id="UP001359308">
    <property type="component" value="Chromosome"/>
</dbReference>
<feature type="transmembrane region" description="Helical" evidence="1">
    <location>
        <begin position="6"/>
        <end position="23"/>
    </location>
</feature>
<keyword evidence="3" id="KW-1185">Reference proteome</keyword>
<keyword evidence="1" id="KW-1133">Transmembrane helix</keyword>
<evidence type="ECO:0000313" key="3">
    <source>
        <dbReference type="Proteomes" id="UP001359308"/>
    </source>
</evidence>
<gene>
    <name evidence="2" type="ORF">N4J17_00155</name>
</gene>
<protein>
    <submittedName>
        <fullName evidence="2">Uncharacterized protein</fullName>
    </submittedName>
</protein>
<dbReference type="RefSeq" id="WP_198322506.1">
    <property type="nucleotide sequence ID" value="NZ_CP104311.1"/>
</dbReference>
<organism evidence="2 3">
    <name type="scientific">Methylococcus capsulatus</name>
    <dbReference type="NCBI Taxonomy" id="414"/>
    <lineage>
        <taxon>Bacteria</taxon>
        <taxon>Pseudomonadati</taxon>
        <taxon>Pseudomonadota</taxon>
        <taxon>Gammaproteobacteria</taxon>
        <taxon>Methylococcales</taxon>
        <taxon>Methylococcaceae</taxon>
        <taxon>Methylococcus</taxon>
    </lineage>
</organism>
<keyword evidence="1" id="KW-0472">Membrane</keyword>